<evidence type="ECO:0000313" key="2">
    <source>
        <dbReference type="Proteomes" id="UP000007115"/>
    </source>
</evidence>
<dbReference type="RefSeq" id="XP_013958635.1">
    <property type="nucleotide sequence ID" value="XM_014103160.1"/>
</dbReference>
<name>G9MM56_HYPVG</name>
<organism evidence="1 2">
    <name type="scientific">Hypocrea virens (strain Gv29-8 / FGSC 10586)</name>
    <name type="common">Gliocladium virens</name>
    <name type="synonym">Trichoderma virens</name>
    <dbReference type="NCBI Taxonomy" id="413071"/>
    <lineage>
        <taxon>Eukaryota</taxon>
        <taxon>Fungi</taxon>
        <taxon>Dikarya</taxon>
        <taxon>Ascomycota</taxon>
        <taxon>Pezizomycotina</taxon>
        <taxon>Sordariomycetes</taxon>
        <taxon>Hypocreomycetidae</taxon>
        <taxon>Hypocreales</taxon>
        <taxon>Hypocreaceae</taxon>
        <taxon>Trichoderma</taxon>
    </lineage>
</organism>
<proteinExistence type="predicted"/>
<gene>
    <name evidence="1" type="ORF">TRIVIDRAFT_61218</name>
</gene>
<dbReference type="GeneID" id="25796194"/>
<keyword evidence="2" id="KW-1185">Reference proteome</keyword>
<sequence>MPRKCICTGVEVTAAIQGGKERPEAKRQPSCTEFRFVWPQRRVAATQPKTLHPQSAAPRKNSIQGIPKSASLVIDGALKLAPPDTRPKGPARDLQARYNLQSLQGTQPTNPPAFTRYCRGTASECLMLNHGTLPGPKGRPFSTFYPRVIPRACADIQTMQDRLFRHSLWPSFTRFSFGMASPPVSCAPVFRDTCNVYLSLYPYLYRAGASHKVPQLRAFAHAEPHMMVNSVAGCRIKLTDPIGGKPGGLAEVLPPSTSG</sequence>
<dbReference type="InParanoid" id="G9MM56"/>
<reference evidence="1 2" key="1">
    <citation type="journal article" date="2011" name="Genome Biol.">
        <title>Comparative genome sequence analysis underscores mycoparasitism as the ancestral life style of Trichoderma.</title>
        <authorList>
            <person name="Kubicek C.P."/>
            <person name="Herrera-Estrella A."/>
            <person name="Seidl-Seiboth V."/>
            <person name="Martinez D.A."/>
            <person name="Druzhinina I.S."/>
            <person name="Thon M."/>
            <person name="Zeilinger S."/>
            <person name="Casas-Flores S."/>
            <person name="Horwitz B.A."/>
            <person name="Mukherjee P.K."/>
            <person name="Mukherjee M."/>
            <person name="Kredics L."/>
            <person name="Alcaraz L.D."/>
            <person name="Aerts A."/>
            <person name="Antal Z."/>
            <person name="Atanasova L."/>
            <person name="Cervantes-Badillo M.G."/>
            <person name="Challacombe J."/>
            <person name="Chertkov O."/>
            <person name="McCluskey K."/>
            <person name="Coulpier F."/>
            <person name="Deshpande N."/>
            <person name="von Doehren H."/>
            <person name="Ebbole D.J."/>
            <person name="Esquivel-Naranjo E.U."/>
            <person name="Fekete E."/>
            <person name="Flipphi M."/>
            <person name="Glaser F."/>
            <person name="Gomez-Rodriguez E.Y."/>
            <person name="Gruber S."/>
            <person name="Han C."/>
            <person name="Henrissat B."/>
            <person name="Hermosa R."/>
            <person name="Hernandez-Onate M."/>
            <person name="Karaffa L."/>
            <person name="Kosti I."/>
            <person name="Le Crom S."/>
            <person name="Lindquist E."/>
            <person name="Lucas S."/>
            <person name="Luebeck M."/>
            <person name="Luebeck P.S."/>
            <person name="Margeot A."/>
            <person name="Metz B."/>
            <person name="Misra M."/>
            <person name="Nevalainen H."/>
            <person name="Omann M."/>
            <person name="Packer N."/>
            <person name="Perrone G."/>
            <person name="Uresti-Rivera E.E."/>
            <person name="Salamov A."/>
            <person name="Schmoll M."/>
            <person name="Seiboth B."/>
            <person name="Shapiro H."/>
            <person name="Sukno S."/>
            <person name="Tamayo-Ramos J.A."/>
            <person name="Tisch D."/>
            <person name="Wiest A."/>
            <person name="Wilkinson H.H."/>
            <person name="Zhang M."/>
            <person name="Coutinho P.M."/>
            <person name="Kenerley C.M."/>
            <person name="Monte E."/>
            <person name="Baker S.E."/>
            <person name="Grigoriev I.V."/>
        </authorList>
    </citation>
    <scope>NUCLEOTIDE SEQUENCE [LARGE SCALE GENOMIC DNA]</scope>
    <source>
        <strain evidence="2">Gv29-8 / FGSC 10586</strain>
    </source>
</reference>
<dbReference type="HOGENOM" id="CLU_1073872_0_0_1"/>
<dbReference type="Proteomes" id="UP000007115">
    <property type="component" value="Unassembled WGS sequence"/>
</dbReference>
<comment type="caution">
    <text evidence="1">The sequence shown here is derived from an EMBL/GenBank/DDBJ whole genome shotgun (WGS) entry which is preliminary data.</text>
</comment>
<evidence type="ECO:0000313" key="1">
    <source>
        <dbReference type="EMBL" id="EHK24426.1"/>
    </source>
</evidence>
<protein>
    <submittedName>
        <fullName evidence="1">Uncharacterized protein</fullName>
    </submittedName>
</protein>
<accession>G9MM56</accession>
<dbReference type="VEuPathDB" id="FungiDB:TRIVIDRAFT_61218"/>
<dbReference type="AlphaFoldDB" id="G9MM56"/>
<dbReference type="EMBL" id="ABDF02000004">
    <property type="protein sequence ID" value="EHK24426.1"/>
    <property type="molecule type" value="Genomic_DNA"/>
</dbReference>